<feature type="transmembrane region" description="Helical" evidence="1">
    <location>
        <begin position="36"/>
        <end position="57"/>
    </location>
</feature>
<dbReference type="GO" id="GO:0008654">
    <property type="term" value="P:phospholipid biosynthetic process"/>
    <property type="evidence" value="ECO:0007669"/>
    <property type="project" value="InterPro"/>
</dbReference>
<dbReference type="EMBL" id="UINC01079975">
    <property type="protein sequence ID" value="SVC22486.1"/>
    <property type="molecule type" value="Genomic_DNA"/>
</dbReference>
<feature type="transmembrane region" description="Helical" evidence="1">
    <location>
        <begin position="168"/>
        <end position="189"/>
    </location>
</feature>
<evidence type="ECO:0000256" key="1">
    <source>
        <dbReference type="SAM" id="Phobius"/>
    </source>
</evidence>
<evidence type="ECO:0000313" key="2">
    <source>
        <dbReference type="EMBL" id="SVC22486.1"/>
    </source>
</evidence>
<feature type="transmembrane region" description="Helical" evidence="1">
    <location>
        <begin position="133"/>
        <end position="156"/>
    </location>
</feature>
<dbReference type="GO" id="GO:0016780">
    <property type="term" value="F:phosphotransferase activity, for other substituted phosphate groups"/>
    <property type="evidence" value="ECO:0007669"/>
    <property type="project" value="InterPro"/>
</dbReference>
<name>A0A382KEP0_9ZZZZ</name>
<dbReference type="Gene3D" id="1.20.120.1760">
    <property type="match status" value="1"/>
</dbReference>
<reference evidence="2" key="1">
    <citation type="submission" date="2018-05" db="EMBL/GenBank/DDBJ databases">
        <authorList>
            <person name="Lanie J.A."/>
            <person name="Ng W.-L."/>
            <person name="Kazmierczak K.M."/>
            <person name="Andrzejewski T.M."/>
            <person name="Davidsen T.M."/>
            <person name="Wayne K.J."/>
            <person name="Tettelin H."/>
            <person name="Glass J.I."/>
            <person name="Rusch D."/>
            <person name="Podicherti R."/>
            <person name="Tsui H.-C.T."/>
            <person name="Winkler M.E."/>
        </authorList>
    </citation>
    <scope>NUCLEOTIDE SEQUENCE</scope>
</reference>
<accession>A0A382KEP0</accession>
<dbReference type="AlphaFoldDB" id="A0A382KEP0"/>
<feature type="transmembrane region" description="Helical" evidence="1">
    <location>
        <begin position="201"/>
        <end position="223"/>
    </location>
</feature>
<keyword evidence="1" id="KW-0472">Membrane</keyword>
<sequence length="230" mass="25932">MKWISFKSAAYPPAFSVTEKDKSVIFHMNRWLGLRFAYLFYHLGFSANLLSILRVALAAFGLYLVFYYLFSNIFVPVIGVLLLAWQVNLDFADGAIARVTSKSSVLGEKLDGLANDFSRGAVLILISSFSSHYYMIIISIFTVFILIKFFAETFAIVTTNNSWERYPLFISIIRILLFVPVMVVGLPLLTMIAKLVDGGRYIYPFSITVTVLYAVLAVSWLFITAKSKGH</sequence>
<organism evidence="2">
    <name type="scientific">marine metagenome</name>
    <dbReference type="NCBI Taxonomy" id="408172"/>
    <lineage>
        <taxon>unclassified sequences</taxon>
        <taxon>metagenomes</taxon>
        <taxon>ecological metagenomes</taxon>
    </lineage>
</organism>
<dbReference type="InterPro" id="IPR043130">
    <property type="entry name" value="CDP-OH_PTrfase_TM_dom"/>
</dbReference>
<dbReference type="Pfam" id="PF01066">
    <property type="entry name" value="CDP-OH_P_transf"/>
    <property type="match status" value="1"/>
</dbReference>
<keyword evidence="1" id="KW-0812">Transmembrane</keyword>
<proteinExistence type="predicted"/>
<evidence type="ECO:0008006" key="3">
    <source>
        <dbReference type="Google" id="ProtNLM"/>
    </source>
</evidence>
<gene>
    <name evidence="2" type="ORF">METZ01_LOCUS275340</name>
</gene>
<dbReference type="GO" id="GO:0016020">
    <property type="term" value="C:membrane"/>
    <property type="evidence" value="ECO:0007669"/>
    <property type="project" value="InterPro"/>
</dbReference>
<feature type="transmembrane region" description="Helical" evidence="1">
    <location>
        <begin position="64"/>
        <end position="85"/>
    </location>
</feature>
<protein>
    <recommendedName>
        <fullName evidence="3">CDP-alcohol phosphatidyltransferase family protein</fullName>
    </recommendedName>
</protein>
<dbReference type="InterPro" id="IPR000462">
    <property type="entry name" value="CDP-OH_P_trans"/>
</dbReference>
<keyword evidence="1" id="KW-1133">Transmembrane helix</keyword>